<keyword evidence="1" id="KW-0472">Membrane</keyword>
<dbReference type="Pfam" id="PF13630">
    <property type="entry name" value="SdpI"/>
    <property type="match status" value="1"/>
</dbReference>
<feature type="transmembrane region" description="Helical" evidence="1">
    <location>
        <begin position="96"/>
        <end position="115"/>
    </location>
</feature>
<name>A0A2H0W517_9BACT</name>
<evidence type="ECO:0000313" key="4">
    <source>
        <dbReference type="Proteomes" id="UP000229056"/>
    </source>
</evidence>
<dbReference type="InterPro" id="IPR012867">
    <property type="entry name" value="DUF1648"/>
</dbReference>
<organism evidence="3 4">
    <name type="scientific">Candidatus Buchananbacteria bacterium CG10_big_fil_rev_8_21_14_0_10_33_19</name>
    <dbReference type="NCBI Taxonomy" id="1974525"/>
    <lineage>
        <taxon>Bacteria</taxon>
        <taxon>Candidatus Buchananiibacteriota</taxon>
    </lineage>
</organism>
<dbReference type="AlphaFoldDB" id="A0A2H0W517"/>
<dbReference type="Proteomes" id="UP000229056">
    <property type="component" value="Unassembled WGS sequence"/>
</dbReference>
<keyword evidence="1" id="KW-1133">Transmembrane helix</keyword>
<dbReference type="Pfam" id="PF07853">
    <property type="entry name" value="DUF1648"/>
    <property type="match status" value="1"/>
</dbReference>
<feature type="transmembrane region" description="Helical" evidence="1">
    <location>
        <begin position="121"/>
        <end position="139"/>
    </location>
</feature>
<feature type="transmembrane region" description="Helical" evidence="1">
    <location>
        <begin position="192"/>
        <end position="213"/>
    </location>
</feature>
<evidence type="ECO:0000313" key="3">
    <source>
        <dbReference type="EMBL" id="PIS06453.1"/>
    </source>
</evidence>
<dbReference type="PANTHER" id="PTHR37810:SF5">
    <property type="entry name" value="IMMUNITY PROTEIN SDPI"/>
    <property type="match status" value="1"/>
</dbReference>
<keyword evidence="1" id="KW-0812">Transmembrane</keyword>
<dbReference type="InterPro" id="IPR026272">
    <property type="entry name" value="SdpI"/>
</dbReference>
<evidence type="ECO:0000259" key="2">
    <source>
        <dbReference type="Pfam" id="PF07853"/>
    </source>
</evidence>
<dbReference type="PANTHER" id="PTHR37810">
    <property type="entry name" value="IMMUNITY PROTEIN SDPI"/>
    <property type="match status" value="1"/>
</dbReference>
<comment type="caution">
    <text evidence="3">The sequence shown here is derived from an EMBL/GenBank/DDBJ whole genome shotgun (WGS) entry which is preliminary data.</text>
</comment>
<feature type="transmembrane region" description="Helical" evidence="1">
    <location>
        <begin position="53"/>
        <end position="76"/>
    </location>
</feature>
<reference evidence="4" key="1">
    <citation type="submission" date="2017-09" db="EMBL/GenBank/DDBJ databases">
        <title>Depth-based differentiation of microbial function through sediment-hosted aquifers and enrichment of novel symbionts in the deep terrestrial subsurface.</title>
        <authorList>
            <person name="Probst A.J."/>
            <person name="Ladd B."/>
            <person name="Jarett J.K."/>
            <person name="Geller-Mcgrath D.E."/>
            <person name="Sieber C.M.K."/>
            <person name="Emerson J.B."/>
            <person name="Anantharaman K."/>
            <person name="Thomas B.C."/>
            <person name="Malmstrom R."/>
            <person name="Stieglmeier M."/>
            <person name="Klingl A."/>
            <person name="Woyke T."/>
            <person name="Ryan C.M."/>
            <person name="Banfield J.F."/>
        </authorList>
    </citation>
    <scope>NUCLEOTIDE SEQUENCE [LARGE SCALE GENOMIC DNA]</scope>
</reference>
<dbReference type="EMBL" id="PEZY01000004">
    <property type="protein sequence ID" value="PIS06453.1"/>
    <property type="molecule type" value="Genomic_DNA"/>
</dbReference>
<protein>
    <recommendedName>
        <fullName evidence="2">DUF1648 domain-containing protein</fullName>
    </recommendedName>
</protein>
<proteinExistence type="predicted"/>
<accession>A0A2H0W517</accession>
<dbReference type="GO" id="GO:0009636">
    <property type="term" value="P:response to toxic substance"/>
    <property type="evidence" value="ECO:0007669"/>
    <property type="project" value="TreeGrafter"/>
</dbReference>
<gene>
    <name evidence="3" type="ORF">COT80_00730</name>
</gene>
<feature type="transmembrane region" description="Helical" evidence="1">
    <location>
        <begin position="12"/>
        <end position="30"/>
    </location>
</feature>
<evidence type="ECO:0000256" key="1">
    <source>
        <dbReference type="SAM" id="Phobius"/>
    </source>
</evidence>
<feature type="domain" description="DUF1648" evidence="2">
    <location>
        <begin position="16"/>
        <end position="63"/>
    </location>
</feature>
<feature type="transmembrane region" description="Helical" evidence="1">
    <location>
        <begin position="167"/>
        <end position="186"/>
    </location>
</feature>
<dbReference type="InterPro" id="IPR025962">
    <property type="entry name" value="SdpI/YhfL"/>
</dbReference>
<sequence length="218" mass="24904">MSPIKPSIKTEIIPTIVVILSILASFYFYANFPAQVATHWNIDGQIDDYSSKLVGAFLIPILIFGLYIMFLALPYLDPKKDRYQEFAKVYHIFKDLIIIFMFLIYLASGLANLGYNVEIGLVVPTLVGLLFIIMGNYMGKIKYNWFMGIRTPWTLSSENVWNKTHRVGGWLFIGLGLTMLTTPILPKTIITPIFFSAIMITVVGSFVYSYILYRNEKK</sequence>
<dbReference type="PIRSF" id="PIRSF038959">
    <property type="entry name" value="SdpI"/>
    <property type="match status" value="1"/>
</dbReference>